<dbReference type="EMBL" id="QXGE01004300">
    <property type="protein sequence ID" value="KAE9271145.1"/>
    <property type="molecule type" value="Genomic_DNA"/>
</dbReference>
<dbReference type="Proteomes" id="UP000429523">
    <property type="component" value="Unassembled WGS sequence"/>
</dbReference>
<protein>
    <submittedName>
        <fullName evidence="8">Uncharacterized protein</fullName>
    </submittedName>
</protein>
<evidence type="ECO:0000313" key="14">
    <source>
        <dbReference type="Proteomes" id="UP000440367"/>
    </source>
</evidence>
<dbReference type="EMBL" id="QXGA01003582">
    <property type="protein sequence ID" value="KAE9081680.1"/>
    <property type="molecule type" value="Genomic_DNA"/>
</dbReference>
<dbReference type="EMBL" id="QXGC01004597">
    <property type="protein sequence ID" value="KAE9168622.1"/>
    <property type="molecule type" value="Genomic_DNA"/>
</dbReference>
<organism evidence="8 12">
    <name type="scientific">Phytophthora fragariae</name>
    <dbReference type="NCBI Taxonomy" id="53985"/>
    <lineage>
        <taxon>Eukaryota</taxon>
        <taxon>Sar</taxon>
        <taxon>Stramenopiles</taxon>
        <taxon>Oomycota</taxon>
        <taxon>Peronosporomycetes</taxon>
        <taxon>Peronosporales</taxon>
        <taxon>Peronosporaceae</taxon>
        <taxon>Phytophthora</taxon>
    </lineage>
</organism>
<evidence type="ECO:0000313" key="4">
    <source>
        <dbReference type="EMBL" id="KAE9072792.1"/>
    </source>
</evidence>
<dbReference type="EMBL" id="QXGF01002460">
    <property type="protein sequence ID" value="KAE8924590.1"/>
    <property type="molecule type" value="Genomic_DNA"/>
</dbReference>
<name>A0A6A3X1A5_9STRA</name>
<evidence type="ECO:0000313" key="13">
    <source>
        <dbReference type="Proteomes" id="UP000437068"/>
    </source>
</evidence>
<sequence>MGLATSIWQTPAASSSGLLRLRGAGALVTLASAHALHTGGGCPGTSATPSTALLEARRRQASTLRWPSFRWSSESGTARVWRAMKAVATDCWNCDSGVGTS</sequence>
<evidence type="ECO:0000313" key="1">
    <source>
        <dbReference type="EMBL" id="KAE8924590.1"/>
    </source>
</evidence>
<dbReference type="Proteomes" id="UP000460718">
    <property type="component" value="Unassembled WGS sequence"/>
</dbReference>
<dbReference type="EMBL" id="QXFY01004610">
    <property type="protein sequence ID" value="KAE9276404.1"/>
    <property type="molecule type" value="Genomic_DNA"/>
</dbReference>
<reference evidence="11 12" key="1">
    <citation type="submission" date="2018-08" db="EMBL/GenBank/DDBJ databases">
        <title>Genomic investigation of the strawberry pathogen Phytophthora fragariae indicates pathogenicity is determined by transcriptional variation in three key races.</title>
        <authorList>
            <person name="Adams T.M."/>
            <person name="Armitage A.D."/>
            <person name="Sobczyk M.K."/>
            <person name="Bates H.J."/>
            <person name="Dunwell J.M."/>
            <person name="Nellist C.F."/>
            <person name="Harrison R.J."/>
        </authorList>
    </citation>
    <scope>NUCLEOTIDE SEQUENCE [LARGE SCALE GENOMIC DNA]</scope>
    <source>
        <strain evidence="9 13">A4</strain>
        <strain evidence="7 14">BC-1</strain>
        <strain evidence="6 18">BC-23</strain>
        <strain evidence="8 12">NOV-27</strain>
        <strain evidence="5 15">NOV-5</strain>
        <strain evidence="3 16">NOV-71</strain>
        <strain evidence="10 19">NOV-77</strain>
        <strain evidence="1 11">NOV-9</strain>
        <strain evidence="4 20">ONT-3</strain>
        <strain evidence="2 17">SCRP245</strain>
    </source>
</reference>
<dbReference type="Proteomes" id="UP000488956">
    <property type="component" value="Unassembled WGS sequence"/>
</dbReference>
<evidence type="ECO:0000313" key="6">
    <source>
        <dbReference type="EMBL" id="KAE9168622.1"/>
    </source>
</evidence>
<evidence type="ECO:0000313" key="9">
    <source>
        <dbReference type="EMBL" id="KAE9271145.1"/>
    </source>
</evidence>
<evidence type="ECO:0000313" key="11">
    <source>
        <dbReference type="Proteomes" id="UP000429523"/>
    </source>
</evidence>
<dbReference type="AlphaFoldDB" id="A0A6A3X1A5"/>
<dbReference type="Proteomes" id="UP000433483">
    <property type="component" value="Unassembled WGS sequence"/>
</dbReference>
<dbReference type="Proteomes" id="UP000441208">
    <property type="component" value="Unassembled WGS sequence"/>
</dbReference>
<dbReference type="Proteomes" id="UP000486351">
    <property type="component" value="Unassembled WGS sequence"/>
</dbReference>
<dbReference type="EMBL" id="QXFX01002893">
    <property type="protein sequence ID" value="KAE9072792.1"/>
    <property type="molecule type" value="Genomic_DNA"/>
</dbReference>
<evidence type="ECO:0000313" key="12">
    <source>
        <dbReference type="Proteomes" id="UP000433483"/>
    </source>
</evidence>
<evidence type="ECO:0000313" key="15">
    <source>
        <dbReference type="Proteomes" id="UP000440732"/>
    </source>
</evidence>
<dbReference type="OrthoDB" id="10349240at2759"/>
<evidence type="ECO:0000313" key="7">
    <source>
        <dbReference type="EMBL" id="KAE9183312.1"/>
    </source>
</evidence>
<evidence type="ECO:0000313" key="10">
    <source>
        <dbReference type="EMBL" id="KAE9276404.1"/>
    </source>
</evidence>
<evidence type="ECO:0000313" key="5">
    <source>
        <dbReference type="EMBL" id="KAE9081680.1"/>
    </source>
</evidence>
<dbReference type="EMBL" id="QXGD01002857">
    <property type="protein sequence ID" value="KAE9183312.1"/>
    <property type="molecule type" value="Genomic_DNA"/>
</dbReference>
<dbReference type="Proteomes" id="UP000437068">
    <property type="component" value="Unassembled WGS sequence"/>
</dbReference>
<proteinExistence type="predicted"/>
<dbReference type="Proteomes" id="UP000440367">
    <property type="component" value="Unassembled WGS sequence"/>
</dbReference>
<dbReference type="EMBL" id="QXGB01001305">
    <property type="protein sequence ID" value="KAE9193144.1"/>
    <property type="molecule type" value="Genomic_DNA"/>
</dbReference>
<evidence type="ECO:0000313" key="2">
    <source>
        <dbReference type="EMBL" id="KAE8978274.1"/>
    </source>
</evidence>
<evidence type="ECO:0000313" key="19">
    <source>
        <dbReference type="Proteomes" id="UP000486351"/>
    </source>
</evidence>
<keyword evidence="12" id="KW-1185">Reference proteome</keyword>
<comment type="caution">
    <text evidence="8">The sequence shown here is derived from an EMBL/GenBank/DDBJ whole genome shotgun (WGS) entry which is preliminary data.</text>
</comment>
<evidence type="ECO:0000313" key="8">
    <source>
        <dbReference type="EMBL" id="KAE9193144.1"/>
    </source>
</evidence>
<evidence type="ECO:0000313" key="20">
    <source>
        <dbReference type="Proteomes" id="UP000488956"/>
    </source>
</evidence>
<dbReference type="EMBL" id="QXFZ01002912">
    <property type="protein sequence ID" value="KAE9072745.1"/>
    <property type="molecule type" value="Genomic_DNA"/>
</dbReference>
<evidence type="ECO:0000313" key="16">
    <source>
        <dbReference type="Proteomes" id="UP000441208"/>
    </source>
</evidence>
<gene>
    <name evidence="9" type="ORF">PF001_g28511</name>
    <name evidence="7" type="ORF">PF002_g26740</name>
    <name evidence="6" type="ORF">PF004_g28451</name>
    <name evidence="8" type="ORF">PF005_g18191</name>
    <name evidence="5" type="ORF">PF006_g27063</name>
    <name evidence="3" type="ORF">PF007_g26067</name>
    <name evidence="10" type="ORF">PF008_g29100</name>
    <name evidence="1" type="ORF">PF009_g25177</name>
    <name evidence="4" type="ORF">PF010_g25344</name>
    <name evidence="2" type="ORF">PF011_g23317</name>
</gene>
<dbReference type="Proteomes" id="UP000440732">
    <property type="component" value="Unassembled WGS sequence"/>
</dbReference>
<dbReference type="EMBL" id="QXFW01002465">
    <property type="protein sequence ID" value="KAE8978274.1"/>
    <property type="molecule type" value="Genomic_DNA"/>
</dbReference>
<evidence type="ECO:0000313" key="18">
    <source>
        <dbReference type="Proteomes" id="UP000476176"/>
    </source>
</evidence>
<evidence type="ECO:0000313" key="17">
    <source>
        <dbReference type="Proteomes" id="UP000460718"/>
    </source>
</evidence>
<accession>A0A6A3X1A5</accession>
<dbReference type="Proteomes" id="UP000476176">
    <property type="component" value="Unassembled WGS sequence"/>
</dbReference>
<evidence type="ECO:0000313" key="3">
    <source>
        <dbReference type="EMBL" id="KAE9072745.1"/>
    </source>
</evidence>